<dbReference type="Gene3D" id="1.20.58.1460">
    <property type="match status" value="1"/>
</dbReference>
<gene>
    <name evidence="4" type="ORF">P5G59_07420</name>
</gene>
<comment type="caution">
    <text evidence="4">The sequence shown here is derived from an EMBL/GenBank/DDBJ whole genome shotgun (WGS) entry which is preliminary data.</text>
</comment>
<dbReference type="InterPro" id="IPR036388">
    <property type="entry name" value="WH-like_DNA-bd_sf"/>
</dbReference>
<evidence type="ECO:0000259" key="2">
    <source>
        <dbReference type="Pfam" id="PF08223"/>
    </source>
</evidence>
<evidence type="ECO:0000259" key="3">
    <source>
        <dbReference type="Pfam" id="PF20803"/>
    </source>
</evidence>
<dbReference type="PANTHER" id="PTHR30319:SF1">
    <property type="entry name" value="TRANSCRIPTIONAL REPRESSOR PAAX"/>
    <property type="match status" value="1"/>
</dbReference>
<dbReference type="RefSeq" id="WP_301217491.1">
    <property type="nucleotide sequence ID" value="NZ_JAROCB010000002.1"/>
</dbReference>
<dbReference type="Gene3D" id="1.10.10.10">
    <property type="entry name" value="Winged helix-like DNA-binding domain superfamily/Winged helix DNA-binding domain"/>
    <property type="match status" value="1"/>
</dbReference>
<dbReference type="InterPro" id="IPR013225">
    <property type="entry name" value="PaaX_C"/>
</dbReference>
<dbReference type="PIRSF" id="PIRSF020623">
    <property type="entry name" value="PaaX"/>
    <property type="match status" value="1"/>
</dbReference>
<name>A0ABT8IVW5_9MICO</name>
<dbReference type="PANTHER" id="PTHR30319">
    <property type="entry name" value="PHENYLACETIC ACID REGULATOR-RELATED TRANSCRIPTIONAL REPRESSOR"/>
    <property type="match status" value="1"/>
</dbReference>
<reference evidence="4" key="1">
    <citation type="submission" date="2023-03" db="EMBL/GenBank/DDBJ databases">
        <title>MT1 and MT2 Draft Genomes of Novel Species.</title>
        <authorList>
            <person name="Venkateswaran K."/>
        </authorList>
    </citation>
    <scope>NUCLEOTIDE SEQUENCE</scope>
    <source>
        <strain evidence="4">F6_8S_P_1A</strain>
    </source>
</reference>
<feature type="domain" description="Transcriptional repressor PaaX-like N-terminal" evidence="1">
    <location>
        <begin position="17"/>
        <end position="81"/>
    </location>
</feature>
<evidence type="ECO:0000259" key="1">
    <source>
        <dbReference type="Pfam" id="PF07848"/>
    </source>
</evidence>
<dbReference type="Pfam" id="PF07848">
    <property type="entry name" value="PaaX"/>
    <property type="match status" value="1"/>
</dbReference>
<dbReference type="InterPro" id="IPR048846">
    <property type="entry name" value="PaaX-like_central"/>
</dbReference>
<dbReference type="InterPro" id="IPR011965">
    <property type="entry name" value="PaaX_trns_reg"/>
</dbReference>
<dbReference type="Pfam" id="PF20803">
    <property type="entry name" value="PaaX_M"/>
    <property type="match status" value="1"/>
</dbReference>
<feature type="domain" description="Transcriptional repressor PaaX-like C-terminal" evidence="2">
    <location>
        <begin position="190"/>
        <end position="275"/>
    </location>
</feature>
<organism evidence="4 5">
    <name type="scientific">Leifsonia virtsii</name>
    <dbReference type="NCBI Taxonomy" id="3035915"/>
    <lineage>
        <taxon>Bacteria</taxon>
        <taxon>Bacillati</taxon>
        <taxon>Actinomycetota</taxon>
        <taxon>Actinomycetes</taxon>
        <taxon>Micrococcales</taxon>
        <taxon>Microbacteriaceae</taxon>
        <taxon>Leifsonia</taxon>
    </lineage>
</organism>
<evidence type="ECO:0000313" key="4">
    <source>
        <dbReference type="EMBL" id="MDN4596964.1"/>
    </source>
</evidence>
<protein>
    <submittedName>
        <fullName evidence="4">PaaX family transcriptional regulator C-terminal domain-containing protein</fullName>
    </submittedName>
</protein>
<dbReference type="Proteomes" id="UP001174210">
    <property type="component" value="Unassembled WGS sequence"/>
</dbReference>
<dbReference type="Pfam" id="PF08223">
    <property type="entry name" value="PaaX_C"/>
    <property type="match status" value="1"/>
</dbReference>
<dbReference type="InterPro" id="IPR012906">
    <property type="entry name" value="PaaX-like_N"/>
</dbReference>
<dbReference type="Gene3D" id="3.30.70.2650">
    <property type="match status" value="1"/>
</dbReference>
<proteinExistence type="predicted"/>
<keyword evidence="5" id="KW-1185">Reference proteome</keyword>
<feature type="domain" description="Transcriptional repressor PaaX-like central Cas2-like" evidence="3">
    <location>
        <begin position="105"/>
        <end position="159"/>
    </location>
</feature>
<dbReference type="EMBL" id="JAROCB010000002">
    <property type="protein sequence ID" value="MDN4596964.1"/>
    <property type="molecule type" value="Genomic_DNA"/>
</dbReference>
<accession>A0ABT8IVW5</accession>
<evidence type="ECO:0000313" key="5">
    <source>
        <dbReference type="Proteomes" id="UP001174210"/>
    </source>
</evidence>
<sequence>MTDGSARDDLEASSGSAAALLRTVVGSVLRPIGGWMSAAGAVRLMDALGVPAPTARSGLARLCSRGVLRREPRDAVAGYALDPAALPMLERGDARIFGERVEASAWCLLSLSFPEQGRGARDRLRRRLASLGCGTVADGLWIAPSALEEELASAVAGLGGATPAAGAPAVALFAGALPHGDLAAGLARWYDLAAIRAAHDGFLARFGPAAATPPDDDADAFALWIRVLDEWRVIPYRDPGLPSAALPADWPGAASSALFGRLRAALEERAVAHAAAVAAPEPATLSAR</sequence>